<gene>
    <name evidence="1" type="ORF">SDC9_164980</name>
</gene>
<comment type="caution">
    <text evidence="1">The sequence shown here is derived from an EMBL/GenBank/DDBJ whole genome shotgun (WGS) entry which is preliminary data.</text>
</comment>
<evidence type="ECO:0000313" key="1">
    <source>
        <dbReference type="EMBL" id="MPN17625.1"/>
    </source>
</evidence>
<reference evidence="1" key="1">
    <citation type="submission" date="2019-08" db="EMBL/GenBank/DDBJ databases">
        <authorList>
            <person name="Kucharzyk K."/>
            <person name="Murdoch R.W."/>
            <person name="Higgins S."/>
            <person name="Loffler F."/>
        </authorList>
    </citation>
    <scope>NUCLEOTIDE SEQUENCE</scope>
</reference>
<accession>A0A645FT35</accession>
<organism evidence="1">
    <name type="scientific">bioreactor metagenome</name>
    <dbReference type="NCBI Taxonomy" id="1076179"/>
    <lineage>
        <taxon>unclassified sequences</taxon>
        <taxon>metagenomes</taxon>
        <taxon>ecological metagenomes</taxon>
    </lineage>
</organism>
<dbReference type="AlphaFoldDB" id="A0A645FT35"/>
<name>A0A645FT35_9ZZZZ</name>
<sequence>MRARDGVSQSARFLLADVMDIRHIGYLAYKIEHFGLVVFGKLVFELDGPVKMVLNGFLGTAGDDDNILDAGLDGFLDDKLNRRLVHDRKHLLGLRLCGRQKAGAKSRRGYYGFFNAHSFPRYISFLNIYYITAARISYR</sequence>
<protein>
    <submittedName>
        <fullName evidence="1">Uncharacterized protein</fullName>
    </submittedName>
</protein>
<dbReference type="EMBL" id="VSSQ01064802">
    <property type="protein sequence ID" value="MPN17625.1"/>
    <property type="molecule type" value="Genomic_DNA"/>
</dbReference>
<proteinExistence type="predicted"/>